<evidence type="ECO:0000256" key="2">
    <source>
        <dbReference type="SAM" id="Phobius"/>
    </source>
</evidence>
<proteinExistence type="predicted"/>
<name>A0AAJ1NFJ6_9BACI</name>
<protein>
    <submittedName>
        <fullName evidence="3">Uncharacterized protein</fullName>
    </submittedName>
</protein>
<evidence type="ECO:0000256" key="1">
    <source>
        <dbReference type="SAM" id="MobiDB-lite"/>
    </source>
</evidence>
<accession>A0AAJ1NFJ6</accession>
<sequence>MNNSINDNENSRSQGRESSSLSKKLFKIIPVLLTLIGTYIAYMTYQDSKASNDTLDK</sequence>
<keyword evidence="2" id="KW-0472">Membrane</keyword>
<feature type="compositionally biased region" description="Low complexity" evidence="1">
    <location>
        <begin position="11"/>
        <end position="21"/>
    </location>
</feature>
<evidence type="ECO:0000313" key="4">
    <source>
        <dbReference type="Proteomes" id="UP001216801"/>
    </source>
</evidence>
<dbReference type="AlphaFoldDB" id="A0AAJ1NFJ6"/>
<gene>
    <name evidence="3" type="ORF">P6U19_29375</name>
</gene>
<dbReference type="Proteomes" id="UP001216801">
    <property type="component" value="Unassembled WGS sequence"/>
</dbReference>
<comment type="caution">
    <text evidence="3">The sequence shown here is derived from an EMBL/GenBank/DDBJ whole genome shotgun (WGS) entry which is preliminary data.</text>
</comment>
<reference evidence="3" key="1">
    <citation type="submission" date="2023-03" db="EMBL/GenBank/DDBJ databases">
        <title>Genetic diversity of Bacillus cereus sensu lato isolates from Slovenia.</title>
        <authorList>
            <person name="Abdelli M."/>
        </authorList>
    </citation>
    <scope>NUCLEOTIDE SEQUENCE</scope>
    <source>
        <strain evidence="3">SIBC39</strain>
    </source>
</reference>
<keyword evidence="2" id="KW-1133">Transmembrane helix</keyword>
<feature type="transmembrane region" description="Helical" evidence="2">
    <location>
        <begin position="25"/>
        <end position="45"/>
    </location>
</feature>
<organism evidence="3 4">
    <name type="scientific">Bacillus paranthracis</name>
    <dbReference type="NCBI Taxonomy" id="2026186"/>
    <lineage>
        <taxon>Bacteria</taxon>
        <taxon>Bacillati</taxon>
        <taxon>Bacillota</taxon>
        <taxon>Bacilli</taxon>
        <taxon>Bacillales</taxon>
        <taxon>Bacillaceae</taxon>
        <taxon>Bacillus</taxon>
        <taxon>Bacillus cereus group</taxon>
    </lineage>
</organism>
<dbReference type="EMBL" id="JARPRR010000062">
    <property type="protein sequence ID" value="MDG0956626.1"/>
    <property type="molecule type" value="Genomic_DNA"/>
</dbReference>
<keyword evidence="2" id="KW-0812">Transmembrane</keyword>
<feature type="region of interest" description="Disordered" evidence="1">
    <location>
        <begin position="1"/>
        <end position="21"/>
    </location>
</feature>
<evidence type="ECO:0000313" key="3">
    <source>
        <dbReference type="EMBL" id="MDG0956626.1"/>
    </source>
</evidence>
<dbReference type="RefSeq" id="WP_277616693.1">
    <property type="nucleotide sequence ID" value="NZ_JARPRP010000012.1"/>
</dbReference>